<dbReference type="GO" id="GO:0005634">
    <property type="term" value="C:nucleus"/>
    <property type="evidence" value="ECO:0007669"/>
    <property type="project" value="UniProtKB-SubCell"/>
</dbReference>
<evidence type="ECO:0000256" key="11">
    <source>
        <dbReference type="ARBA" id="ARBA00060413"/>
    </source>
</evidence>
<evidence type="ECO:0000256" key="6">
    <source>
        <dbReference type="ARBA" id="ARBA00022840"/>
    </source>
</evidence>
<dbReference type="GO" id="GO:0005874">
    <property type="term" value="C:microtubule"/>
    <property type="evidence" value="ECO:0007669"/>
    <property type="project" value="UniProtKB-KW"/>
</dbReference>
<evidence type="ECO:0000313" key="17">
    <source>
        <dbReference type="Proteomes" id="UP000249390"/>
    </source>
</evidence>
<feature type="coiled-coil region" evidence="13">
    <location>
        <begin position="356"/>
        <end position="420"/>
    </location>
</feature>
<comment type="similarity">
    <text evidence="3">Belongs to the TRAFAC class myosin-kinesin ATPase superfamily. Kinesin family. KIN-7 subfamily.</text>
</comment>
<dbReference type="GO" id="GO:0005524">
    <property type="term" value="F:ATP binding"/>
    <property type="evidence" value="ECO:0007669"/>
    <property type="project" value="UniProtKB-UniRule"/>
</dbReference>
<keyword evidence="9" id="KW-0963">Cytoplasm</keyword>
<keyword evidence="7 13" id="KW-0175">Coiled coil</keyword>
<dbReference type="GO" id="GO:0008017">
    <property type="term" value="F:microtubule binding"/>
    <property type="evidence" value="ECO:0007669"/>
    <property type="project" value="InterPro"/>
</dbReference>
<dbReference type="InterPro" id="IPR001752">
    <property type="entry name" value="Kinesin_motor_dom"/>
</dbReference>
<dbReference type="Proteomes" id="UP000249390">
    <property type="component" value="Unassembled WGS sequence"/>
</dbReference>
<evidence type="ECO:0000256" key="9">
    <source>
        <dbReference type="ARBA" id="ARBA00023212"/>
    </source>
</evidence>
<keyword evidence="9" id="KW-0206">Cytoskeleton</keyword>
<dbReference type="CDD" id="cd01374">
    <property type="entry name" value="KISc_CENP_E"/>
    <property type="match status" value="1"/>
</dbReference>
<protein>
    <recommendedName>
        <fullName evidence="15">Kinesin motor domain-containing protein</fullName>
    </recommendedName>
</protein>
<feature type="binding site" evidence="12">
    <location>
        <begin position="111"/>
        <end position="118"/>
    </location>
    <ligand>
        <name>ATP</name>
        <dbReference type="ChEBI" id="CHEBI:30616"/>
    </ligand>
</feature>
<evidence type="ECO:0000256" key="8">
    <source>
        <dbReference type="ARBA" id="ARBA00023175"/>
    </source>
</evidence>
<feature type="region of interest" description="Disordered" evidence="14">
    <location>
        <begin position="437"/>
        <end position="475"/>
    </location>
</feature>
<evidence type="ECO:0000313" key="16">
    <source>
        <dbReference type="EMBL" id="RAL53122.1"/>
    </source>
</evidence>
<dbReference type="InterPro" id="IPR036961">
    <property type="entry name" value="Kinesin_motor_dom_sf"/>
</dbReference>
<dbReference type="GO" id="GO:0009524">
    <property type="term" value="C:phragmoplast"/>
    <property type="evidence" value="ECO:0007669"/>
    <property type="project" value="UniProtKB-SubCell"/>
</dbReference>
<keyword evidence="6 12" id="KW-0067">ATP-binding</keyword>
<feature type="region of interest" description="Disordered" evidence="14">
    <location>
        <begin position="1"/>
        <end position="20"/>
    </location>
</feature>
<evidence type="ECO:0000256" key="14">
    <source>
        <dbReference type="SAM" id="MobiDB-lite"/>
    </source>
</evidence>
<evidence type="ECO:0000256" key="13">
    <source>
        <dbReference type="SAM" id="Coils"/>
    </source>
</evidence>
<dbReference type="FunFam" id="3.40.850.10:FF:000016">
    <property type="entry name" value="Kinesin-like protein"/>
    <property type="match status" value="1"/>
</dbReference>
<comment type="caution">
    <text evidence="16">The sequence shown here is derived from an EMBL/GenBank/DDBJ whole genome shotgun (WGS) entry which is preliminary data.</text>
</comment>
<keyword evidence="5 12" id="KW-0547">Nucleotide-binding</keyword>
<dbReference type="Pfam" id="PF11995">
    <property type="entry name" value="DUF3490"/>
    <property type="match status" value="1"/>
</dbReference>
<dbReference type="GO" id="GO:0009536">
    <property type="term" value="C:plastid"/>
    <property type="evidence" value="ECO:0007669"/>
    <property type="project" value="UniProtKB-SubCell"/>
</dbReference>
<dbReference type="PANTHER" id="PTHR47968">
    <property type="entry name" value="CENTROMERE PROTEIN E"/>
    <property type="match status" value="1"/>
</dbReference>
<keyword evidence="4" id="KW-0493">Microtubule</keyword>
<dbReference type="PROSITE" id="PS50067">
    <property type="entry name" value="KINESIN_MOTOR_2"/>
    <property type="match status" value="1"/>
</dbReference>
<sequence length="844" mass="95692">MSSTCGDEGFPPQWDDQGSSAHEETIYVSIRVRPLNHIEISKNDIADWECINDNTILFKNSLGERSSTPTAYQFDRVFGCECSTRQVYDEAAKSVFLSVLSGINASIFAYGQTSSGKTYTMSGVTKYAVQDIYEHINKHEERNFVLKFSAIEIYNEVVRDLLSSDNTGLRLLDDPERGTVVEKLSEVTLRDQSHLNELLTLCDAQRQLGETSLNGMSSRSHQILRLTVESSAKQYSRSQNNSTLSAAVNFIDLAGSERASQTLSAGTRLKEGCHINRSLLTLGTVIRKLSKGRNGHIPFRDSKLTRILQNSLGGNARTAIICTMSPARSHVEQSRNTLLFATCAKQVATKAQVNVVMSDKALVRQLQKELARLENELKALKSRSVDEKSALVLKEKEDVIEKMNKEMRELMMQRDIAQSRMQNLLHSRTSWGEISYQSETPEDHTDASEASETPLHHHHHHHHHHHQHHIAEASASSRFDDAVVDEAAIDEDQFLSNDTSPRLFIDKFFGPDPCQDLLQAHPAHRSDSSFASDSCKEVQCIEMGDDSRIAAAKVDLGGYYPVDFDEIAISAESKKFAANDNEDFLDVIVKEHKFKISMDEDDGGVTVHEAVEVMPEKQFRRGSEDSKEVGDGDLEHRDDESEWPQEFEKKRGEIIELWDACHVPLVHRTYFFLLFKGDPSDAVYMEVELRRLHFLKNSWSQGEKIPKDGQNLTEAASSIQDSINMMFLMIMHTPSIKSMKREREMLCKQMLKIFSANERNKLFREWGIRLNTKQRRLQLCDKLWKDNTDKEHLNRSASLVAKLVGIAETNDASKAMFGLNFAPQPMNHLRSYTWAAPRMPFMAR</sequence>
<dbReference type="SUPFAM" id="SSF52540">
    <property type="entry name" value="P-loop containing nucleoside triphosphate hydrolases"/>
    <property type="match status" value="1"/>
</dbReference>
<feature type="region of interest" description="Disordered" evidence="14">
    <location>
        <begin position="618"/>
        <end position="643"/>
    </location>
</feature>
<organism evidence="16 17">
    <name type="scientific">Cuscuta australis</name>
    <dbReference type="NCBI Taxonomy" id="267555"/>
    <lineage>
        <taxon>Eukaryota</taxon>
        <taxon>Viridiplantae</taxon>
        <taxon>Streptophyta</taxon>
        <taxon>Embryophyta</taxon>
        <taxon>Tracheophyta</taxon>
        <taxon>Spermatophyta</taxon>
        <taxon>Magnoliopsida</taxon>
        <taxon>eudicotyledons</taxon>
        <taxon>Gunneridae</taxon>
        <taxon>Pentapetalae</taxon>
        <taxon>asterids</taxon>
        <taxon>lamiids</taxon>
        <taxon>Solanales</taxon>
        <taxon>Convolvulaceae</taxon>
        <taxon>Cuscuteae</taxon>
        <taxon>Cuscuta</taxon>
        <taxon>Cuscuta subgen. Grammica</taxon>
        <taxon>Cuscuta sect. Cleistogrammica</taxon>
    </lineage>
</organism>
<reference evidence="16 17" key="1">
    <citation type="submission" date="2018-06" db="EMBL/GenBank/DDBJ databases">
        <title>The Genome of Cuscuta australis (Dodder) Provides Insight into the Evolution of Plant Parasitism.</title>
        <authorList>
            <person name="Liu H."/>
        </authorList>
    </citation>
    <scope>NUCLEOTIDE SEQUENCE [LARGE SCALE GENOMIC DNA]</scope>
    <source>
        <strain evidence="17">cv. Yunnan</strain>
        <tissue evidence="16">Vines</tissue>
    </source>
</reference>
<dbReference type="EMBL" id="NQVE01000027">
    <property type="protein sequence ID" value="RAL53122.1"/>
    <property type="molecule type" value="Genomic_DNA"/>
</dbReference>
<dbReference type="InterPro" id="IPR021881">
    <property type="entry name" value="NACK_C"/>
</dbReference>
<name>A0A328E556_9ASTE</name>
<evidence type="ECO:0000256" key="7">
    <source>
        <dbReference type="ARBA" id="ARBA00023054"/>
    </source>
</evidence>
<evidence type="ECO:0000256" key="2">
    <source>
        <dbReference type="ARBA" id="ARBA00004474"/>
    </source>
</evidence>
<dbReference type="InterPro" id="IPR027640">
    <property type="entry name" value="Kinesin-like_fam"/>
</dbReference>
<dbReference type="InterPro" id="IPR027417">
    <property type="entry name" value="P-loop_NTPase"/>
</dbReference>
<dbReference type="SMART" id="SM00129">
    <property type="entry name" value="KISc"/>
    <property type="match status" value="1"/>
</dbReference>
<evidence type="ECO:0000256" key="5">
    <source>
        <dbReference type="ARBA" id="ARBA00022741"/>
    </source>
</evidence>
<proteinExistence type="inferred from homology"/>
<feature type="domain" description="Kinesin motor" evidence="15">
    <location>
        <begin position="25"/>
        <end position="347"/>
    </location>
</feature>
<feature type="compositionally biased region" description="Basic and acidic residues" evidence="14">
    <location>
        <begin position="618"/>
        <end position="639"/>
    </location>
</feature>
<evidence type="ECO:0000256" key="4">
    <source>
        <dbReference type="ARBA" id="ARBA00022701"/>
    </source>
</evidence>
<dbReference type="AlphaFoldDB" id="A0A328E556"/>
<dbReference type="GO" id="GO:0000919">
    <property type="term" value="P:cell plate assembly"/>
    <property type="evidence" value="ECO:0007669"/>
    <property type="project" value="UniProtKB-ARBA"/>
</dbReference>
<keyword evidence="10" id="KW-0539">Nucleus</keyword>
<dbReference type="PANTHER" id="PTHR47968:SF54">
    <property type="entry name" value="KINESIN-LIKE PROTEIN NACK2"/>
    <property type="match status" value="1"/>
</dbReference>
<evidence type="ECO:0000256" key="12">
    <source>
        <dbReference type="PROSITE-ProRule" id="PRU00283"/>
    </source>
</evidence>
<dbReference type="PRINTS" id="PR00380">
    <property type="entry name" value="KINESINHEAVY"/>
</dbReference>
<dbReference type="GO" id="GO:0007018">
    <property type="term" value="P:microtubule-based movement"/>
    <property type="evidence" value="ECO:0007669"/>
    <property type="project" value="InterPro"/>
</dbReference>
<gene>
    <name evidence="16" type="ORF">DM860_006794</name>
</gene>
<comment type="subcellular location">
    <subcellularLocation>
        <location evidence="11">Cytoplasm</location>
        <location evidence="11">Cytoskeleton</location>
        <location evidence="11">Phragmoplast</location>
    </subcellularLocation>
    <subcellularLocation>
        <location evidence="1">Nucleus</location>
    </subcellularLocation>
    <subcellularLocation>
        <location evidence="2">Plastid</location>
    </subcellularLocation>
</comment>
<feature type="compositionally biased region" description="Basic residues" evidence="14">
    <location>
        <begin position="456"/>
        <end position="468"/>
    </location>
</feature>
<evidence type="ECO:0000256" key="1">
    <source>
        <dbReference type="ARBA" id="ARBA00004123"/>
    </source>
</evidence>
<keyword evidence="17" id="KW-1185">Reference proteome</keyword>
<dbReference type="Pfam" id="PF00225">
    <property type="entry name" value="Kinesin"/>
    <property type="match status" value="1"/>
</dbReference>
<evidence type="ECO:0000259" key="15">
    <source>
        <dbReference type="PROSITE" id="PS50067"/>
    </source>
</evidence>
<dbReference type="GO" id="GO:0003777">
    <property type="term" value="F:microtubule motor activity"/>
    <property type="evidence" value="ECO:0007669"/>
    <property type="project" value="InterPro"/>
</dbReference>
<dbReference type="Gene3D" id="3.40.850.10">
    <property type="entry name" value="Kinesin motor domain"/>
    <property type="match status" value="1"/>
</dbReference>
<accession>A0A328E556</accession>
<keyword evidence="8 12" id="KW-0505">Motor protein</keyword>
<evidence type="ECO:0000256" key="10">
    <source>
        <dbReference type="ARBA" id="ARBA00023242"/>
    </source>
</evidence>
<evidence type="ECO:0000256" key="3">
    <source>
        <dbReference type="ARBA" id="ARBA00007310"/>
    </source>
</evidence>